<feature type="domain" description="Plastocyanin-like" evidence="19">
    <location>
        <begin position="155"/>
        <end position="301"/>
    </location>
</feature>
<evidence type="ECO:0000256" key="10">
    <source>
        <dbReference type="ARBA" id="ARBA00022989"/>
    </source>
</evidence>
<evidence type="ECO:0000256" key="15">
    <source>
        <dbReference type="ARBA" id="ARBA00023136"/>
    </source>
</evidence>
<dbReference type="GeneID" id="11531782"/>
<dbReference type="InterPro" id="IPR002355">
    <property type="entry name" value="Cu_oxidase_Cu_BS"/>
</dbReference>
<feature type="transmembrane region" description="Helical" evidence="17">
    <location>
        <begin position="562"/>
        <end position="585"/>
    </location>
</feature>
<sequence length="609" mass="68921">MTLTAMTKLLLVASFFSFTSAQTHTFNWTTGWGTYNVDGVKGREVITCNGEYPWPDVRVSKGDRVEIYLNNGFTDANTTLHVHGLFLKGQNQFDGPPFLTQCPIAPGDTMLYNFTVEDNIGTYWYHSHTAGQYQDGFKGKFIIEDTENFPYEYDEEVTLEIGEWYHKTSGELMPAFMNLFNPTGAEPIPQNLIINNTMNLTWNVEPDTTYLVRLVNTGGFVSQYFWIEDHNMTVVEVDGVFTERNTTDMLYLTIAQRYSFLLTTKSDTSKNFAIMQKFDDTMLDIIPSDLQLNATSYLTYNSDADKPSENFVDSIDDYLDDFYLVPYNKTELYDEADYRITLDLQMDNLIDGINYAFFNNITYTTPKVPTLMTVLSAGEEATNAAIYGTNTNSFVLEKDQIVDIVLNNLDTGKHPFHLHGHTFQTIWRDRPYDADAGEDPHPFDDDDVDSFPQYPMMRDTIYVNPQSNFVIRFKADNPGVWFFHCHIEWHTIQGLAIVLIEDPESIQAESSQALTQNSIDVCNNVGVLYQGNAAGNIADYTDLTGQNIQQKSIPSGFTAKGVVAMTFSCLAGILGLLTIAVYGLMEMPDVEQKVIKELDIPLTELISNK</sequence>
<keyword evidence="7" id="KW-0479">Metal-binding</keyword>
<comment type="cofactor">
    <cofactor evidence="1">
        <name>Cu cation</name>
        <dbReference type="ChEBI" id="CHEBI:23378"/>
    </cofactor>
</comment>
<dbReference type="PANTHER" id="PTHR11709:SF361">
    <property type="entry name" value="IRON TRANSPORT MULTICOPPER OXIDASE FET3"/>
    <property type="match status" value="1"/>
</dbReference>
<name>G8C064_TETPH</name>
<keyword evidence="5" id="KW-0410">Iron transport</keyword>
<keyword evidence="10 17" id="KW-1133">Transmembrane helix</keyword>
<feature type="signal peptide" evidence="18">
    <location>
        <begin position="1"/>
        <end position="21"/>
    </location>
</feature>
<protein>
    <recommendedName>
        <fullName evidence="24">Ferroxidase</fullName>
    </recommendedName>
</protein>
<evidence type="ECO:0000256" key="3">
    <source>
        <dbReference type="ARBA" id="ARBA00010609"/>
    </source>
</evidence>
<keyword evidence="14" id="KW-0406">Ion transport</keyword>
<dbReference type="eggNOG" id="KOG1263">
    <property type="taxonomic scope" value="Eukaryota"/>
</dbReference>
<keyword evidence="11" id="KW-0560">Oxidoreductase</keyword>
<dbReference type="HOGENOM" id="CLU_006504_7_3_1"/>
<evidence type="ECO:0000313" key="23">
    <source>
        <dbReference type="Proteomes" id="UP000005666"/>
    </source>
</evidence>
<dbReference type="KEGG" id="tpf:TPHA_0L01890"/>
<comment type="subcellular location">
    <subcellularLocation>
        <location evidence="2">Cell membrane</location>
        <topology evidence="2">Single-pass membrane protein</topology>
    </subcellularLocation>
</comment>
<dbReference type="InterPro" id="IPR011706">
    <property type="entry name" value="Cu-oxidase_C"/>
</dbReference>
<proteinExistence type="inferred from homology"/>
<dbReference type="GO" id="GO:0005381">
    <property type="term" value="F:iron ion transmembrane transporter activity"/>
    <property type="evidence" value="ECO:0007669"/>
    <property type="project" value="EnsemblFungi"/>
</dbReference>
<keyword evidence="6 17" id="KW-0812">Transmembrane</keyword>
<dbReference type="Pfam" id="PF00394">
    <property type="entry name" value="Cu-oxidase"/>
    <property type="match status" value="1"/>
</dbReference>
<evidence type="ECO:0000256" key="2">
    <source>
        <dbReference type="ARBA" id="ARBA00004162"/>
    </source>
</evidence>
<dbReference type="GO" id="GO:0006878">
    <property type="term" value="P:intracellular copper ion homeostasis"/>
    <property type="evidence" value="ECO:0007669"/>
    <property type="project" value="EnsemblFungi"/>
</dbReference>
<keyword evidence="9" id="KW-0677">Repeat</keyword>
<evidence type="ECO:0000256" key="9">
    <source>
        <dbReference type="ARBA" id="ARBA00022737"/>
    </source>
</evidence>
<keyword evidence="14" id="KW-0813">Transport</keyword>
<dbReference type="InterPro" id="IPR001117">
    <property type="entry name" value="Cu-oxidase_2nd"/>
</dbReference>
<evidence type="ECO:0000256" key="14">
    <source>
        <dbReference type="ARBA" id="ARBA00023065"/>
    </source>
</evidence>
<dbReference type="Pfam" id="PF07732">
    <property type="entry name" value="Cu-oxidase_3"/>
    <property type="match status" value="1"/>
</dbReference>
<feature type="chain" id="PRO_5003508715" description="Ferroxidase" evidence="18">
    <location>
        <begin position="22"/>
        <end position="609"/>
    </location>
</feature>
<evidence type="ECO:0000256" key="11">
    <source>
        <dbReference type="ARBA" id="ARBA00023002"/>
    </source>
</evidence>
<dbReference type="EMBL" id="HE612867">
    <property type="protein sequence ID" value="CCE65542.1"/>
    <property type="molecule type" value="Genomic_DNA"/>
</dbReference>
<dbReference type="PROSITE" id="PS00079">
    <property type="entry name" value="MULTICOPPER_OXIDASE1"/>
    <property type="match status" value="1"/>
</dbReference>
<dbReference type="GO" id="GO:0046688">
    <property type="term" value="P:response to copper ion"/>
    <property type="evidence" value="ECO:0007669"/>
    <property type="project" value="EnsemblFungi"/>
</dbReference>
<evidence type="ECO:0000256" key="16">
    <source>
        <dbReference type="ARBA" id="ARBA00023180"/>
    </source>
</evidence>
<dbReference type="Proteomes" id="UP000005666">
    <property type="component" value="Chromosome 12"/>
</dbReference>
<dbReference type="InterPro" id="IPR044130">
    <property type="entry name" value="CuRO_2_Fet3-like"/>
</dbReference>
<evidence type="ECO:0000259" key="21">
    <source>
        <dbReference type="Pfam" id="PF07732"/>
    </source>
</evidence>
<evidence type="ECO:0008006" key="24">
    <source>
        <dbReference type="Google" id="ProtNLM"/>
    </source>
</evidence>
<evidence type="ECO:0000256" key="13">
    <source>
        <dbReference type="ARBA" id="ARBA00023008"/>
    </source>
</evidence>
<keyword evidence="8 18" id="KW-0732">Signal</keyword>
<dbReference type="AlphaFoldDB" id="G8C064"/>
<dbReference type="GO" id="GO:0004322">
    <property type="term" value="F:ferroxidase activity"/>
    <property type="evidence" value="ECO:0007669"/>
    <property type="project" value="EnsemblFungi"/>
</dbReference>
<evidence type="ECO:0000259" key="20">
    <source>
        <dbReference type="Pfam" id="PF07731"/>
    </source>
</evidence>
<dbReference type="FunFam" id="2.60.40.420:FF:000025">
    <property type="entry name" value="FET5p Multicopper oxidase"/>
    <property type="match status" value="1"/>
</dbReference>
<keyword evidence="15 17" id="KW-0472">Membrane</keyword>
<evidence type="ECO:0000256" key="6">
    <source>
        <dbReference type="ARBA" id="ARBA00022692"/>
    </source>
</evidence>
<accession>G8C064</accession>
<dbReference type="InterPro" id="IPR011707">
    <property type="entry name" value="Cu-oxidase-like_N"/>
</dbReference>
<dbReference type="InterPro" id="IPR008972">
    <property type="entry name" value="Cupredoxin"/>
</dbReference>
<evidence type="ECO:0000256" key="17">
    <source>
        <dbReference type="SAM" id="Phobius"/>
    </source>
</evidence>
<gene>
    <name evidence="22" type="primary">TPHA0L01890</name>
    <name evidence="22" type="ordered locus">TPHA_0L01890</name>
</gene>
<evidence type="ECO:0000259" key="19">
    <source>
        <dbReference type="Pfam" id="PF00394"/>
    </source>
</evidence>
<evidence type="ECO:0000256" key="7">
    <source>
        <dbReference type="ARBA" id="ARBA00022723"/>
    </source>
</evidence>
<dbReference type="CDD" id="cd13899">
    <property type="entry name" value="CuRO_3_Fet3p"/>
    <property type="match status" value="1"/>
</dbReference>
<keyword evidence="13" id="KW-0186">Copper</keyword>
<keyword evidence="12" id="KW-0408">Iron</keyword>
<dbReference type="Gene3D" id="2.60.40.420">
    <property type="entry name" value="Cupredoxins - blue copper proteins"/>
    <property type="match status" value="3"/>
</dbReference>
<feature type="domain" description="Plastocyanin-like" evidence="20">
    <location>
        <begin position="363"/>
        <end position="504"/>
    </location>
</feature>
<dbReference type="PROSITE" id="PS00080">
    <property type="entry name" value="MULTICOPPER_OXIDASE2"/>
    <property type="match status" value="1"/>
</dbReference>
<evidence type="ECO:0000256" key="18">
    <source>
        <dbReference type="SAM" id="SignalP"/>
    </source>
</evidence>
<feature type="domain" description="Plastocyanin-like" evidence="21">
    <location>
        <begin position="31"/>
        <end position="147"/>
    </location>
</feature>
<evidence type="ECO:0000256" key="1">
    <source>
        <dbReference type="ARBA" id="ARBA00001935"/>
    </source>
</evidence>
<dbReference type="GO" id="GO:0033215">
    <property type="term" value="P:reductive iron assimilation"/>
    <property type="evidence" value="ECO:0007669"/>
    <property type="project" value="EnsemblFungi"/>
</dbReference>
<dbReference type="GO" id="GO:0033573">
    <property type="term" value="C:high-affinity iron permease complex"/>
    <property type="evidence" value="ECO:0007669"/>
    <property type="project" value="EnsemblFungi"/>
</dbReference>
<dbReference type="InterPro" id="IPR045087">
    <property type="entry name" value="Cu-oxidase_fam"/>
</dbReference>
<reference evidence="22 23" key="1">
    <citation type="journal article" date="2011" name="Proc. Natl. Acad. Sci. U.S.A.">
        <title>Evolutionary erosion of yeast sex chromosomes by mating-type switching accidents.</title>
        <authorList>
            <person name="Gordon J.L."/>
            <person name="Armisen D."/>
            <person name="Proux-Wera E."/>
            <person name="Oheigeartaigh S.S."/>
            <person name="Byrne K.P."/>
            <person name="Wolfe K.H."/>
        </authorList>
    </citation>
    <scope>NUCLEOTIDE SEQUENCE [LARGE SCALE GENOMIC DNA]</scope>
    <source>
        <strain evidence="23">ATCC 24235 / CBS 4417 / NBRC 1672 / NRRL Y-8282 / UCD 70-5</strain>
    </source>
</reference>
<comment type="similarity">
    <text evidence="3">Belongs to the multicopper oxidase family.</text>
</comment>
<dbReference type="RefSeq" id="XP_003687976.1">
    <property type="nucleotide sequence ID" value="XM_003687928.1"/>
</dbReference>
<keyword evidence="16" id="KW-0325">Glycoprotein</keyword>
<dbReference type="GO" id="GO:0010106">
    <property type="term" value="P:cellular response to iron ion starvation"/>
    <property type="evidence" value="ECO:0007669"/>
    <property type="project" value="TreeGrafter"/>
</dbReference>
<dbReference type="Pfam" id="PF07731">
    <property type="entry name" value="Cu-oxidase_2"/>
    <property type="match status" value="1"/>
</dbReference>
<keyword evidence="23" id="KW-1185">Reference proteome</keyword>
<dbReference type="FunFam" id="2.60.40.420:FF:000024">
    <property type="entry name" value="FET5p Multicopper oxidase"/>
    <property type="match status" value="1"/>
</dbReference>
<dbReference type="OrthoDB" id="2121828at2759"/>
<dbReference type="CDD" id="cd13877">
    <property type="entry name" value="CuRO_2_Fet3p_like"/>
    <property type="match status" value="1"/>
</dbReference>
<dbReference type="OMA" id="ILHVGTH"/>
<organism evidence="22 23">
    <name type="scientific">Tetrapisispora phaffii (strain ATCC 24235 / CBS 4417 / NBRC 1672 / NRRL Y-8282 / UCD 70-5)</name>
    <name type="common">Yeast</name>
    <name type="synonym">Fabospora phaffii</name>
    <dbReference type="NCBI Taxonomy" id="1071381"/>
    <lineage>
        <taxon>Eukaryota</taxon>
        <taxon>Fungi</taxon>
        <taxon>Dikarya</taxon>
        <taxon>Ascomycota</taxon>
        <taxon>Saccharomycotina</taxon>
        <taxon>Saccharomycetes</taxon>
        <taxon>Saccharomycetales</taxon>
        <taxon>Saccharomycetaceae</taxon>
        <taxon>Tetrapisispora</taxon>
    </lineage>
</organism>
<evidence type="ECO:0000256" key="12">
    <source>
        <dbReference type="ARBA" id="ARBA00023004"/>
    </source>
</evidence>
<evidence type="ECO:0000256" key="4">
    <source>
        <dbReference type="ARBA" id="ARBA00022475"/>
    </source>
</evidence>
<dbReference type="SUPFAM" id="SSF49503">
    <property type="entry name" value="Cupredoxins"/>
    <property type="match status" value="3"/>
</dbReference>
<dbReference type="GO" id="GO:0005507">
    <property type="term" value="F:copper ion binding"/>
    <property type="evidence" value="ECO:0007669"/>
    <property type="project" value="InterPro"/>
</dbReference>
<evidence type="ECO:0000256" key="8">
    <source>
        <dbReference type="ARBA" id="ARBA00022729"/>
    </source>
</evidence>
<dbReference type="PANTHER" id="PTHR11709">
    <property type="entry name" value="MULTI-COPPER OXIDASE"/>
    <property type="match status" value="1"/>
</dbReference>
<dbReference type="GO" id="GO:1901684">
    <property type="term" value="P:arsenate ion transmembrane transport"/>
    <property type="evidence" value="ECO:0007669"/>
    <property type="project" value="EnsemblFungi"/>
</dbReference>
<dbReference type="STRING" id="1071381.G8C064"/>
<evidence type="ECO:0000256" key="5">
    <source>
        <dbReference type="ARBA" id="ARBA00022496"/>
    </source>
</evidence>
<keyword evidence="4" id="KW-1003">Cell membrane</keyword>
<evidence type="ECO:0000313" key="22">
    <source>
        <dbReference type="EMBL" id="CCE65542.1"/>
    </source>
</evidence>
<dbReference type="InterPro" id="IPR033138">
    <property type="entry name" value="Cu_oxidase_CS"/>
</dbReference>